<organism evidence="2 3">
    <name type="scientific">Paenibacillus turicensis</name>
    <dbReference type="NCBI Taxonomy" id="160487"/>
    <lineage>
        <taxon>Bacteria</taxon>
        <taxon>Bacillati</taxon>
        <taxon>Bacillota</taxon>
        <taxon>Bacilli</taxon>
        <taxon>Bacillales</taxon>
        <taxon>Paenibacillaceae</taxon>
        <taxon>Paenibacillus</taxon>
    </lineage>
</organism>
<name>A0ABS4FNV2_9BACL</name>
<accession>A0ABS4FNV2</accession>
<dbReference type="Pfam" id="PF01381">
    <property type="entry name" value="HTH_3"/>
    <property type="match status" value="1"/>
</dbReference>
<dbReference type="PROSITE" id="PS50943">
    <property type="entry name" value="HTH_CROC1"/>
    <property type="match status" value="1"/>
</dbReference>
<dbReference type="InterPro" id="IPR001387">
    <property type="entry name" value="Cro/C1-type_HTH"/>
</dbReference>
<dbReference type="SMART" id="SM00530">
    <property type="entry name" value="HTH_XRE"/>
    <property type="match status" value="1"/>
</dbReference>
<dbReference type="EMBL" id="JAGGKG010000003">
    <property type="protein sequence ID" value="MBP1904216.1"/>
    <property type="molecule type" value="Genomic_DNA"/>
</dbReference>
<evidence type="ECO:0000313" key="2">
    <source>
        <dbReference type="EMBL" id="MBP1904216.1"/>
    </source>
</evidence>
<dbReference type="RefSeq" id="WP_210087906.1">
    <property type="nucleotide sequence ID" value="NZ_JAGGKG010000003.1"/>
</dbReference>
<sequence>MKSSTILAVMENYMKQNYLNGRQFAELIGVNPGTVTYFFNGQRIITVYNLDKLTEVMGYPEGYFYEQYIEDYLRDRTPNWRRIGPYLNRCVEIGKIDCFNKVVNILMEHSIYCNLLFELAEKLFKEGNYALAETLYENIALSEEKQYSERLAVCQYRLFKIKLGKSQVDNYKVASQFEPFVDRLDEWEQLDALKDLANVYRSLRNWEQVELFAKEMEYKANLHYFSKKRENRNPIQLSRPLFVYITYSKLLLAEVCEGRKDFEGALRYTYQYADLSWVQEQDEGTNYWKTLFRRWSKANIYANKLMNGECCVLSEYTEFLKQHPDEMVTGLFNIVFAANRYHLNVDYILREFRNKLEAELEVYPSRLDNDLYKGQVLFDSYNTFLYELTCYYLNRRKHTQGLNILIHGLKNSIFLHKEINIVKFMALFEQVRGSASEEINEKFKNIISEVLEKV</sequence>
<gene>
    <name evidence="2" type="ORF">J2Z32_000833</name>
</gene>
<comment type="caution">
    <text evidence="2">The sequence shown here is derived from an EMBL/GenBank/DDBJ whole genome shotgun (WGS) entry which is preliminary data.</text>
</comment>
<dbReference type="InterPro" id="IPR010982">
    <property type="entry name" value="Lambda_DNA-bd_dom_sf"/>
</dbReference>
<evidence type="ECO:0000259" key="1">
    <source>
        <dbReference type="PROSITE" id="PS50943"/>
    </source>
</evidence>
<proteinExistence type="predicted"/>
<dbReference type="Proteomes" id="UP001519272">
    <property type="component" value="Unassembled WGS sequence"/>
</dbReference>
<keyword evidence="3" id="KW-1185">Reference proteome</keyword>
<dbReference type="SUPFAM" id="SSF47413">
    <property type="entry name" value="lambda repressor-like DNA-binding domains"/>
    <property type="match status" value="1"/>
</dbReference>
<feature type="domain" description="HTH cro/C1-type" evidence="1">
    <location>
        <begin position="10"/>
        <end position="64"/>
    </location>
</feature>
<evidence type="ECO:0000313" key="3">
    <source>
        <dbReference type="Proteomes" id="UP001519272"/>
    </source>
</evidence>
<protein>
    <submittedName>
        <fullName evidence="2">Transcriptional regulator with XRE-family HTH domain</fullName>
    </submittedName>
</protein>
<dbReference type="CDD" id="cd00093">
    <property type="entry name" value="HTH_XRE"/>
    <property type="match status" value="1"/>
</dbReference>
<reference evidence="2 3" key="1">
    <citation type="submission" date="2021-03" db="EMBL/GenBank/DDBJ databases">
        <title>Genomic Encyclopedia of Type Strains, Phase IV (KMG-IV): sequencing the most valuable type-strain genomes for metagenomic binning, comparative biology and taxonomic classification.</title>
        <authorList>
            <person name="Goeker M."/>
        </authorList>
    </citation>
    <scope>NUCLEOTIDE SEQUENCE [LARGE SCALE GENOMIC DNA]</scope>
    <source>
        <strain evidence="2 3">DSM 14349</strain>
    </source>
</reference>